<dbReference type="InterPro" id="IPR051448">
    <property type="entry name" value="CdaR-like_regulators"/>
</dbReference>
<reference evidence="6" key="1">
    <citation type="submission" date="2015-03" db="EMBL/GenBank/DDBJ databases">
        <authorList>
            <consortium name="Pathogen Informatics"/>
        </authorList>
    </citation>
    <scope>NUCLEOTIDE SEQUENCE [LARGE SCALE GENOMIC DNA]</scope>
    <source>
        <strain evidence="6">NCTC11134</strain>
    </source>
</reference>
<dbReference type="Pfam" id="PF17853">
    <property type="entry name" value="GGDEF_2"/>
    <property type="match status" value="1"/>
</dbReference>
<dbReference type="EMBL" id="LN868938">
    <property type="protein sequence ID" value="CRY74693.1"/>
    <property type="molecule type" value="Genomic_DNA"/>
</dbReference>
<name>A0A0H5NGR5_NOCFR</name>
<evidence type="ECO:0000313" key="6">
    <source>
        <dbReference type="Proteomes" id="UP000057820"/>
    </source>
</evidence>
<feature type="domain" description="CdaR GGDEF-like" evidence="4">
    <location>
        <begin position="183"/>
        <end position="295"/>
    </location>
</feature>
<dbReference type="InterPro" id="IPR025736">
    <property type="entry name" value="PucR_C-HTH_dom"/>
</dbReference>
<evidence type="ECO:0000259" key="2">
    <source>
        <dbReference type="Pfam" id="PF13556"/>
    </source>
</evidence>
<evidence type="ECO:0000259" key="4">
    <source>
        <dbReference type="Pfam" id="PF17853"/>
    </source>
</evidence>
<dbReference type="AlphaFoldDB" id="A0A0H5NGR5"/>
<protein>
    <submittedName>
        <fullName evidence="5">Sugar diacid utilization regulator</fullName>
    </submittedName>
</protein>
<dbReference type="Proteomes" id="UP000057820">
    <property type="component" value="Chromosome 1"/>
</dbReference>
<proteinExistence type="inferred from homology"/>
<dbReference type="InterPro" id="IPR041522">
    <property type="entry name" value="CdaR_GGDEF"/>
</dbReference>
<dbReference type="Pfam" id="PF14361">
    <property type="entry name" value="RsbRD_N"/>
    <property type="match status" value="1"/>
</dbReference>
<evidence type="ECO:0000259" key="3">
    <source>
        <dbReference type="Pfam" id="PF14361"/>
    </source>
</evidence>
<organism evidence="5 6">
    <name type="scientific">Nocardia farcinica</name>
    <dbReference type="NCBI Taxonomy" id="37329"/>
    <lineage>
        <taxon>Bacteria</taxon>
        <taxon>Bacillati</taxon>
        <taxon>Actinomycetota</taxon>
        <taxon>Actinomycetes</taxon>
        <taxon>Mycobacteriales</taxon>
        <taxon>Nocardiaceae</taxon>
        <taxon>Nocardia</taxon>
    </lineage>
</organism>
<sequence>MVPGMTVEVEPLVRAVAERVHADYPRLLDEMTGMFVEMIPEFRHDDEVRRLMVASTGGNLSAIMDLLALSISFDEVSVPPAAAEYARRFAQHGMSLEALVRAYRLGEHMFLQRAITALGELGPSAELALATTSHIAEMVNRYIDRVLEGVIDIYENERQRWDARSDATRAAQVRAVLDGEGLDLASAEQMLGTSLRGWHLAAIIWTPPGTAASDTLLRAGVELLSAATGKRPLTILVDEHNCWAWISSAGKPVLDVDALEASLRRHPGLRMAVGERDSGLAGFRRTFLDASAARAVAVAAPRARELTLYSRVSVASLLLDRLPEVKAWAQRVLGDLMRDDESTARLRDTAQVYLDARGSLTDAAARMHVHKNTVHYRVRKAEELLGHSLTVNRLELELALLVCAQFGLAEAARP</sequence>
<dbReference type="PANTHER" id="PTHR33744:SF1">
    <property type="entry name" value="DNA-BINDING TRANSCRIPTIONAL ACTIVATOR ADER"/>
    <property type="match status" value="1"/>
</dbReference>
<feature type="domain" description="RsbT co-antagonist protein RsbRD N-terminal" evidence="3">
    <location>
        <begin position="25"/>
        <end position="169"/>
    </location>
</feature>
<dbReference type="Gene3D" id="1.10.10.2840">
    <property type="entry name" value="PucR C-terminal helix-turn-helix domain"/>
    <property type="match status" value="1"/>
</dbReference>
<evidence type="ECO:0000256" key="1">
    <source>
        <dbReference type="ARBA" id="ARBA00006754"/>
    </source>
</evidence>
<dbReference type="KEGG" id="nfr:ERS450000_00854"/>
<accession>A0A0H5NGR5</accession>
<dbReference type="InterPro" id="IPR042070">
    <property type="entry name" value="PucR_C-HTH_sf"/>
</dbReference>
<feature type="domain" description="PucR C-terminal helix-turn-helix" evidence="2">
    <location>
        <begin position="346"/>
        <end position="401"/>
    </location>
</feature>
<gene>
    <name evidence="5" type="ORF">ERS450000_00854</name>
</gene>
<comment type="similarity">
    <text evidence="1">Belongs to the CdaR family.</text>
</comment>
<dbReference type="Pfam" id="PF13556">
    <property type="entry name" value="HTH_30"/>
    <property type="match status" value="1"/>
</dbReference>
<evidence type="ECO:0000313" key="5">
    <source>
        <dbReference type="EMBL" id="CRY74693.1"/>
    </source>
</evidence>
<dbReference type="PANTHER" id="PTHR33744">
    <property type="entry name" value="CARBOHYDRATE DIACID REGULATOR"/>
    <property type="match status" value="1"/>
</dbReference>
<dbReference type="InterPro" id="IPR025751">
    <property type="entry name" value="RsbRD_N_dom"/>
</dbReference>